<dbReference type="EMBL" id="SWMU01000001">
    <property type="protein sequence ID" value="TKS57696.1"/>
    <property type="molecule type" value="Genomic_DNA"/>
</dbReference>
<dbReference type="GO" id="GO:0016491">
    <property type="term" value="F:oxidoreductase activity"/>
    <property type="evidence" value="ECO:0007669"/>
    <property type="project" value="InterPro"/>
</dbReference>
<keyword evidence="3" id="KW-1185">Reference proteome</keyword>
<protein>
    <submittedName>
        <fullName evidence="2">Aldo/keto reductase</fullName>
    </submittedName>
</protein>
<dbReference type="PANTHER" id="PTHR43364">
    <property type="entry name" value="NADH-SPECIFIC METHYLGLYOXAL REDUCTASE-RELATED"/>
    <property type="match status" value="1"/>
</dbReference>
<dbReference type="Gene3D" id="3.20.20.100">
    <property type="entry name" value="NADP-dependent oxidoreductase domain"/>
    <property type="match status" value="1"/>
</dbReference>
<name>A0A4U5TTX7_9FLAO</name>
<dbReference type="InterPro" id="IPR050523">
    <property type="entry name" value="AKR_Detox_Biosynth"/>
</dbReference>
<gene>
    <name evidence="2" type="ORF">FCN74_02410</name>
</gene>
<dbReference type="PANTHER" id="PTHR43364:SF1">
    <property type="entry name" value="OXIDOREDUCTASE YDHF"/>
    <property type="match status" value="1"/>
</dbReference>
<reference evidence="2 3" key="1">
    <citation type="submission" date="2019-04" db="EMBL/GenBank/DDBJ databases">
        <title>Psychroflexus halotolerans sp. nov., isolated from a marine solar saltern.</title>
        <authorList>
            <person name="Feng X."/>
        </authorList>
    </citation>
    <scope>NUCLEOTIDE SEQUENCE [LARGE SCALE GENOMIC DNA]</scope>
    <source>
        <strain evidence="2 3">WDS2C27</strain>
    </source>
</reference>
<dbReference type="GO" id="GO:0005829">
    <property type="term" value="C:cytosol"/>
    <property type="evidence" value="ECO:0007669"/>
    <property type="project" value="TreeGrafter"/>
</dbReference>
<dbReference type="AlphaFoldDB" id="A0A4U5TTX7"/>
<accession>A0A4U5TTX7</accession>
<organism evidence="2 3">
    <name type="scientific">Mesohalobacter halotolerans</name>
    <dbReference type="NCBI Taxonomy" id="1883405"/>
    <lineage>
        <taxon>Bacteria</taxon>
        <taxon>Pseudomonadati</taxon>
        <taxon>Bacteroidota</taxon>
        <taxon>Flavobacteriia</taxon>
        <taxon>Flavobacteriales</taxon>
        <taxon>Flavobacteriaceae</taxon>
        <taxon>Mesohalobacter</taxon>
    </lineage>
</organism>
<dbReference type="SUPFAM" id="SSF51430">
    <property type="entry name" value="NAD(P)-linked oxidoreductase"/>
    <property type="match status" value="1"/>
</dbReference>
<evidence type="ECO:0000313" key="3">
    <source>
        <dbReference type="Proteomes" id="UP000306552"/>
    </source>
</evidence>
<dbReference type="InterPro" id="IPR020471">
    <property type="entry name" value="AKR"/>
</dbReference>
<sequence length="285" mass="32774">MQFSRIIQGCMTWGVWGKNFNTSEMAKRISENVDLGVTSFDHADIYGNYTTEEAFGHALSQSQISREKIQLISKCGIQLVNENRQSFVKHYNYQTNYIIRQAEQSLKNLKTDYLDLFLLHRPSPLMQSDEILEAVSQLQKQGKIKAFGVSNFTPQQIDFLTPSIDISANQIQCSLTHYQPIEDDTLFYHQQHNITTMAWSPLGESLKLGENSVLKQNLNKLSKQYNCSVSQLVLAWLLHHPAQIYPVIGTTDSQRVKTAFESLNIRLKHQDWFKLYQASRGHEVD</sequence>
<dbReference type="PRINTS" id="PR00069">
    <property type="entry name" value="ALDKETRDTASE"/>
</dbReference>
<proteinExistence type="predicted"/>
<dbReference type="InterPro" id="IPR036812">
    <property type="entry name" value="NAD(P)_OxRdtase_dom_sf"/>
</dbReference>
<evidence type="ECO:0000313" key="2">
    <source>
        <dbReference type="EMBL" id="TKS57696.1"/>
    </source>
</evidence>
<feature type="domain" description="NADP-dependent oxidoreductase" evidence="1">
    <location>
        <begin position="5"/>
        <end position="275"/>
    </location>
</feature>
<comment type="caution">
    <text evidence="2">The sequence shown here is derived from an EMBL/GenBank/DDBJ whole genome shotgun (WGS) entry which is preliminary data.</text>
</comment>
<evidence type="ECO:0000259" key="1">
    <source>
        <dbReference type="Pfam" id="PF00248"/>
    </source>
</evidence>
<dbReference type="Pfam" id="PF00248">
    <property type="entry name" value="Aldo_ket_red"/>
    <property type="match status" value="1"/>
</dbReference>
<dbReference type="OrthoDB" id="9773828at2"/>
<dbReference type="InterPro" id="IPR023210">
    <property type="entry name" value="NADP_OxRdtase_dom"/>
</dbReference>
<dbReference type="Proteomes" id="UP000306552">
    <property type="component" value="Unassembled WGS sequence"/>
</dbReference>